<feature type="non-terminal residue" evidence="1">
    <location>
        <position position="1"/>
    </location>
</feature>
<reference evidence="1" key="1">
    <citation type="journal article" date="2014" name="Front. Microbiol.">
        <title>High frequency of phylogenetically diverse reductive dehalogenase-homologous genes in deep subseafloor sedimentary metagenomes.</title>
        <authorList>
            <person name="Kawai M."/>
            <person name="Futagami T."/>
            <person name="Toyoda A."/>
            <person name="Takaki Y."/>
            <person name="Nishi S."/>
            <person name="Hori S."/>
            <person name="Arai W."/>
            <person name="Tsubouchi T."/>
            <person name="Morono Y."/>
            <person name="Uchiyama I."/>
            <person name="Ito T."/>
            <person name="Fujiyama A."/>
            <person name="Inagaki F."/>
            <person name="Takami H."/>
        </authorList>
    </citation>
    <scope>NUCLEOTIDE SEQUENCE</scope>
    <source>
        <strain evidence="1">Expedition CK06-06</strain>
    </source>
</reference>
<organism evidence="1">
    <name type="scientific">marine sediment metagenome</name>
    <dbReference type="NCBI Taxonomy" id="412755"/>
    <lineage>
        <taxon>unclassified sequences</taxon>
        <taxon>metagenomes</taxon>
        <taxon>ecological metagenomes</taxon>
    </lineage>
</organism>
<feature type="non-terminal residue" evidence="1">
    <location>
        <position position="470"/>
    </location>
</feature>
<dbReference type="InterPro" id="IPR056909">
    <property type="entry name" value="SU10_portal"/>
</dbReference>
<evidence type="ECO:0000313" key="1">
    <source>
        <dbReference type="EMBL" id="GAF85397.1"/>
    </source>
</evidence>
<sequence length="470" mass="52116">LFYLPLSGSTFKKVYYDDLLGRAVSKFIPADDLVVPYTATSLDDAEAVIHVIKMSENDLRKQMAAGFYSDIELTKPTGTITNELEEKEREVEGLTKSQRVDPLYTVLECHVNLDLEGFEDLGPDGEPTGIKLPYIVTIEEGSRKVLSIRRNFAPNDPKKNKIQYFVHFKFLPGLGFYGLGLIHMIGGLSRTATAALRQLLDAGTLSNLPAGFKQRGVRVKDDAANIQPGEFKDVDTPGGNLKDAFVFLPYKEPSATLLQLMGIVVQAGQRFASIADMQVGDGNQQAAVGTTVALLERGSRVMSAIHKRLYVGLKQEFKLLAGVFAQYLPPEYPYDVPGAQRNVKQTDFDDRVDILPVADPNIFSMSQRISMAQTQLQLAQSNPQMHNMYEAYRDMYTAVGVKNIDRILPPPPQNQPKDPALEHIDAMGMKPFQAFPGQDHRAHVTAHLNFMASNFVRNNPSITAALEKNI</sequence>
<protein>
    <submittedName>
        <fullName evidence="1">Uncharacterized protein</fullName>
    </submittedName>
</protein>
<gene>
    <name evidence="1" type="ORF">S01H1_07174</name>
</gene>
<comment type="caution">
    <text evidence="1">The sequence shown here is derived from an EMBL/GenBank/DDBJ whole genome shotgun (WGS) entry which is preliminary data.</text>
</comment>
<name>X0TB33_9ZZZZ</name>
<dbReference type="Pfam" id="PF23899">
    <property type="entry name" value="SU10_portal"/>
    <property type="match status" value="1"/>
</dbReference>
<proteinExistence type="predicted"/>
<dbReference type="EMBL" id="BARS01003700">
    <property type="protein sequence ID" value="GAF85397.1"/>
    <property type="molecule type" value="Genomic_DNA"/>
</dbReference>
<accession>X0TB33</accession>
<dbReference type="AlphaFoldDB" id="X0TB33"/>